<evidence type="ECO:0000256" key="1">
    <source>
        <dbReference type="ARBA" id="ARBA00022448"/>
    </source>
</evidence>
<gene>
    <name evidence="9" type="ORF">F1737_09395</name>
</gene>
<dbReference type="PROSITE" id="PS51379">
    <property type="entry name" value="4FE4S_FER_2"/>
    <property type="match status" value="1"/>
</dbReference>
<keyword evidence="4" id="KW-0249">Electron transport</keyword>
<feature type="domain" description="4Fe-4S ferredoxin-type" evidence="8">
    <location>
        <begin position="200"/>
        <end position="230"/>
    </location>
</feature>
<keyword evidence="7" id="KW-1133">Transmembrane helix</keyword>
<accession>A0AA97FDD1</accession>
<keyword evidence="6" id="KW-0411">Iron-sulfur</keyword>
<dbReference type="SUPFAM" id="SSF54862">
    <property type="entry name" value="4Fe-4S ferredoxins"/>
    <property type="match status" value="1"/>
</dbReference>
<evidence type="ECO:0000259" key="8">
    <source>
        <dbReference type="PROSITE" id="PS51379"/>
    </source>
</evidence>
<feature type="transmembrane region" description="Helical" evidence="7">
    <location>
        <begin position="6"/>
        <end position="25"/>
    </location>
</feature>
<dbReference type="InterPro" id="IPR017900">
    <property type="entry name" value="4Fe4S_Fe_S_CS"/>
</dbReference>
<dbReference type="GO" id="GO:0046872">
    <property type="term" value="F:metal ion binding"/>
    <property type="evidence" value="ECO:0007669"/>
    <property type="project" value="UniProtKB-KW"/>
</dbReference>
<dbReference type="RefSeq" id="WP_317136323.1">
    <property type="nucleotide sequence ID" value="NZ_CP043875.1"/>
</dbReference>
<feature type="transmembrane region" description="Helical" evidence="7">
    <location>
        <begin position="74"/>
        <end position="96"/>
    </location>
</feature>
<sequence>MPSSIFPRAYGFIYAVIVIFILAYLWHSKKITRKNTIPVLIFSTLLGFLIYSPLAPHNFQSLLLKSTERIGAPLLAAAVGMGILLVLTFLFGRIFCGHICPVGTVQELVSLLPVKQYGRKLKKETLAIRSVVFVITVAAALLYSFGVVDLFGINDFFHLTITTASGIFVAVLLISVFFYRPFCRFICPFGLILAIVAAFSVYKIRRTDYCTDCGRCEKVCPVDEVKFGDKRAECFMCGRCIEKCGYSGAIRYGREDKK</sequence>
<dbReference type="GO" id="GO:0051539">
    <property type="term" value="F:4 iron, 4 sulfur cluster binding"/>
    <property type="evidence" value="ECO:0007669"/>
    <property type="project" value="UniProtKB-KW"/>
</dbReference>
<dbReference type="InterPro" id="IPR017896">
    <property type="entry name" value="4Fe4S_Fe-S-bd"/>
</dbReference>
<keyword evidence="7" id="KW-0472">Membrane</keyword>
<dbReference type="GO" id="GO:0016491">
    <property type="term" value="F:oxidoreductase activity"/>
    <property type="evidence" value="ECO:0007669"/>
    <property type="project" value="UniProtKB-ARBA"/>
</dbReference>
<feature type="transmembrane region" description="Helical" evidence="7">
    <location>
        <begin position="37"/>
        <end position="54"/>
    </location>
</feature>
<keyword evidence="5" id="KW-0408">Iron</keyword>
<dbReference type="GeneID" id="85230379"/>
<evidence type="ECO:0000256" key="7">
    <source>
        <dbReference type="SAM" id="Phobius"/>
    </source>
</evidence>
<evidence type="ECO:0000256" key="5">
    <source>
        <dbReference type="ARBA" id="ARBA00023004"/>
    </source>
</evidence>
<organism evidence="9 10">
    <name type="scientific">Methanochimaera problematica</name>
    <dbReference type="NCBI Taxonomy" id="2609417"/>
    <lineage>
        <taxon>Archaea</taxon>
        <taxon>Methanobacteriati</taxon>
        <taxon>Methanobacteriota</taxon>
        <taxon>Stenosarchaea group</taxon>
        <taxon>Methanomicrobia</taxon>
        <taxon>Methanomicrobiales</taxon>
        <taxon>Methanomicrobiaceae</taxon>
        <taxon>Methanochimaera</taxon>
    </lineage>
</organism>
<dbReference type="Pfam" id="PF12801">
    <property type="entry name" value="Fer4_5"/>
    <property type="match status" value="2"/>
</dbReference>
<evidence type="ECO:0000313" key="9">
    <source>
        <dbReference type="EMBL" id="WOF16884.1"/>
    </source>
</evidence>
<dbReference type="AlphaFoldDB" id="A0AA97FDD1"/>
<keyword evidence="1" id="KW-0813">Transport</keyword>
<feature type="transmembrane region" description="Helical" evidence="7">
    <location>
        <begin position="185"/>
        <end position="202"/>
    </location>
</feature>
<evidence type="ECO:0000256" key="3">
    <source>
        <dbReference type="ARBA" id="ARBA00022723"/>
    </source>
</evidence>
<name>A0AA97FDD1_9EURY</name>
<feature type="transmembrane region" description="Helical" evidence="7">
    <location>
        <begin position="126"/>
        <end position="145"/>
    </location>
</feature>
<keyword evidence="2" id="KW-0004">4Fe-4S</keyword>
<dbReference type="PROSITE" id="PS00198">
    <property type="entry name" value="4FE4S_FER_1"/>
    <property type="match status" value="2"/>
</dbReference>
<protein>
    <submittedName>
        <fullName evidence="9">4Fe-4S binding protein</fullName>
    </submittedName>
</protein>
<reference evidence="9 10" key="1">
    <citation type="submission" date="2019-09" db="EMBL/GenBank/DDBJ databases">
        <title>The complete genome of Methanoplanus sp. FWC-SCC4.</title>
        <authorList>
            <person name="Chen S.-C."/>
            <person name="Zhou Y.-Z."/>
            <person name="Lai M.-C."/>
        </authorList>
    </citation>
    <scope>NUCLEOTIDE SEQUENCE [LARGE SCALE GENOMIC DNA]</scope>
    <source>
        <strain evidence="9 10">FWC-SCC4</strain>
    </source>
</reference>
<dbReference type="InterPro" id="IPR051684">
    <property type="entry name" value="Electron_Trans/Redox"/>
</dbReference>
<dbReference type="Pfam" id="PF00037">
    <property type="entry name" value="Fer4"/>
    <property type="match status" value="1"/>
</dbReference>
<proteinExistence type="predicted"/>
<dbReference type="Gene3D" id="3.30.70.20">
    <property type="match status" value="1"/>
</dbReference>
<dbReference type="Proteomes" id="UP001301797">
    <property type="component" value="Chromosome"/>
</dbReference>
<keyword evidence="7" id="KW-0812">Transmembrane</keyword>
<evidence type="ECO:0000256" key="6">
    <source>
        <dbReference type="ARBA" id="ARBA00023014"/>
    </source>
</evidence>
<feature type="transmembrane region" description="Helical" evidence="7">
    <location>
        <begin position="157"/>
        <end position="178"/>
    </location>
</feature>
<dbReference type="EMBL" id="CP043875">
    <property type="protein sequence ID" value="WOF16884.1"/>
    <property type="molecule type" value="Genomic_DNA"/>
</dbReference>
<keyword evidence="10" id="KW-1185">Reference proteome</keyword>
<dbReference type="KEGG" id="mefw:F1737_09395"/>
<evidence type="ECO:0000256" key="2">
    <source>
        <dbReference type="ARBA" id="ARBA00022485"/>
    </source>
</evidence>
<dbReference type="PANTHER" id="PTHR30176:SF3">
    <property type="entry name" value="FERREDOXIN-TYPE PROTEIN NAPH"/>
    <property type="match status" value="1"/>
</dbReference>
<evidence type="ECO:0000256" key="4">
    <source>
        <dbReference type="ARBA" id="ARBA00022982"/>
    </source>
</evidence>
<keyword evidence="3" id="KW-0479">Metal-binding</keyword>
<dbReference type="GO" id="GO:0005886">
    <property type="term" value="C:plasma membrane"/>
    <property type="evidence" value="ECO:0007669"/>
    <property type="project" value="TreeGrafter"/>
</dbReference>
<evidence type="ECO:0000313" key="10">
    <source>
        <dbReference type="Proteomes" id="UP001301797"/>
    </source>
</evidence>
<dbReference type="PANTHER" id="PTHR30176">
    <property type="entry name" value="FERREDOXIN-TYPE PROTEIN NAPH"/>
    <property type="match status" value="1"/>
</dbReference>